<evidence type="ECO:0000256" key="7">
    <source>
        <dbReference type="ARBA" id="ARBA00023136"/>
    </source>
</evidence>
<dbReference type="SMART" id="SM00382">
    <property type="entry name" value="AAA"/>
    <property type="match status" value="1"/>
</dbReference>
<evidence type="ECO:0000256" key="6">
    <source>
        <dbReference type="ARBA" id="ARBA00022840"/>
    </source>
</evidence>
<evidence type="ECO:0000256" key="4">
    <source>
        <dbReference type="ARBA" id="ARBA00022475"/>
    </source>
</evidence>
<dbReference type="InterPro" id="IPR017871">
    <property type="entry name" value="ABC_transporter-like_CS"/>
</dbReference>
<protein>
    <submittedName>
        <fullName evidence="9">Peptide/nickel transport system ATP-binding protein</fullName>
    </submittedName>
</protein>
<dbReference type="PROSITE" id="PS50893">
    <property type="entry name" value="ABC_TRANSPORTER_2"/>
    <property type="match status" value="1"/>
</dbReference>
<sequence>MNQQSGDTSSVPLLDIRGLTTAFARQSGGSGAAAVARAVDTVSLTVRQGETLAVVGESGCGKTVLALSVLGLIPDPPGRVIGGEALFHGQDLLAMDEAQLQGVRGEHMAMIFQEPMTSLNPVFRVGEQVAEGYRLHKRATRAEAHERAVEMLGLVGIPNPRERANSYPHELSGGMRQRVMIAMALVNDPELLFADEPTTALDVTIQAQILDLMRRLQAEKGSGVMLITHDLGVVAETAHRVAVMYAGQVVEEAPAADLFAHPAHPYTQGLMASVPRLGVRRTLAPIPGMVPGIFDLPAGCRFRPRCAHAHARCQEIPPLFPTGTGSAARCWLCESSGAAAGARGPA</sequence>
<dbReference type="InterPro" id="IPR027417">
    <property type="entry name" value="P-loop_NTPase"/>
</dbReference>
<evidence type="ECO:0000259" key="8">
    <source>
        <dbReference type="PROSITE" id="PS50893"/>
    </source>
</evidence>
<keyword evidence="4" id="KW-1003">Cell membrane</keyword>
<comment type="subcellular location">
    <subcellularLocation>
        <location evidence="1">Cell inner membrane</location>
        <topology evidence="1">Peripheral membrane protein</topology>
    </subcellularLocation>
</comment>
<dbReference type="EMBL" id="FZOC01000002">
    <property type="protein sequence ID" value="SNR81095.1"/>
    <property type="molecule type" value="Genomic_DNA"/>
</dbReference>
<evidence type="ECO:0000313" key="10">
    <source>
        <dbReference type="Proteomes" id="UP000198324"/>
    </source>
</evidence>
<reference evidence="9 10" key="1">
    <citation type="submission" date="2017-06" db="EMBL/GenBank/DDBJ databases">
        <authorList>
            <person name="Kim H.J."/>
            <person name="Triplett B.A."/>
        </authorList>
    </citation>
    <scope>NUCLEOTIDE SEQUENCE [LARGE SCALE GENOMIC DNA]</scope>
    <source>
        <strain evidence="9 10">DSM 13116</strain>
    </source>
</reference>
<keyword evidence="7" id="KW-0472">Membrane</keyword>
<dbReference type="Pfam" id="PF00005">
    <property type="entry name" value="ABC_tran"/>
    <property type="match status" value="1"/>
</dbReference>
<dbReference type="InterPro" id="IPR013563">
    <property type="entry name" value="Oligopep_ABC_C"/>
</dbReference>
<dbReference type="OrthoDB" id="9809450at2"/>
<evidence type="ECO:0000256" key="5">
    <source>
        <dbReference type="ARBA" id="ARBA00022741"/>
    </source>
</evidence>
<dbReference type="RefSeq" id="WP_089273149.1">
    <property type="nucleotide sequence ID" value="NZ_FZOC01000002.1"/>
</dbReference>
<evidence type="ECO:0000256" key="1">
    <source>
        <dbReference type="ARBA" id="ARBA00004417"/>
    </source>
</evidence>
<proteinExistence type="inferred from homology"/>
<feature type="domain" description="ABC transporter" evidence="8">
    <location>
        <begin position="14"/>
        <end position="271"/>
    </location>
</feature>
<dbReference type="NCBIfam" id="TIGR01727">
    <property type="entry name" value="oligo_HPY"/>
    <property type="match status" value="1"/>
</dbReference>
<dbReference type="GO" id="GO:0015833">
    <property type="term" value="P:peptide transport"/>
    <property type="evidence" value="ECO:0007669"/>
    <property type="project" value="InterPro"/>
</dbReference>
<keyword evidence="5" id="KW-0547">Nucleotide-binding</keyword>
<dbReference type="GO" id="GO:0005524">
    <property type="term" value="F:ATP binding"/>
    <property type="evidence" value="ECO:0007669"/>
    <property type="project" value="UniProtKB-KW"/>
</dbReference>
<evidence type="ECO:0000256" key="3">
    <source>
        <dbReference type="ARBA" id="ARBA00022448"/>
    </source>
</evidence>
<keyword evidence="3" id="KW-0813">Transport</keyword>
<dbReference type="GO" id="GO:0016887">
    <property type="term" value="F:ATP hydrolysis activity"/>
    <property type="evidence" value="ECO:0007669"/>
    <property type="project" value="InterPro"/>
</dbReference>
<accession>A0A238ZC52</accession>
<organism evidence="9 10">
    <name type="scientific">Humidesulfovibrio mexicanus</name>
    <dbReference type="NCBI Taxonomy" id="147047"/>
    <lineage>
        <taxon>Bacteria</taxon>
        <taxon>Pseudomonadati</taxon>
        <taxon>Thermodesulfobacteriota</taxon>
        <taxon>Desulfovibrionia</taxon>
        <taxon>Desulfovibrionales</taxon>
        <taxon>Desulfovibrionaceae</taxon>
        <taxon>Humidesulfovibrio</taxon>
    </lineage>
</organism>
<dbReference type="SUPFAM" id="SSF52540">
    <property type="entry name" value="P-loop containing nucleoside triphosphate hydrolases"/>
    <property type="match status" value="1"/>
</dbReference>
<dbReference type="InterPro" id="IPR003439">
    <property type="entry name" value="ABC_transporter-like_ATP-bd"/>
</dbReference>
<comment type="similarity">
    <text evidence="2">Belongs to the ABC transporter superfamily.</text>
</comment>
<dbReference type="Proteomes" id="UP000198324">
    <property type="component" value="Unassembled WGS sequence"/>
</dbReference>
<dbReference type="InterPro" id="IPR050388">
    <property type="entry name" value="ABC_Ni/Peptide_Import"/>
</dbReference>
<dbReference type="AlphaFoldDB" id="A0A238ZC52"/>
<dbReference type="PANTHER" id="PTHR43297">
    <property type="entry name" value="OLIGOPEPTIDE TRANSPORT ATP-BINDING PROTEIN APPD"/>
    <property type="match status" value="1"/>
</dbReference>
<keyword evidence="10" id="KW-1185">Reference proteome</keyword>
<name>A0A238ZC52_9BACT</name>
<dbReference type="CDD" id="cd03257">
    <property type="entry name" value="ABC_NikE_OppD_transporters"/>
    <property type="match status" value="1"/>
</dbReference>
<keyword evidence="6 9" id="KW-0067">ATP-binding</keyword>
<dbReference type="GO" id="GO:0005886">
    <property type="term" value="C:plasma membrane"/>
    <property type="evidence" value="ECO:0007669"/>
    <property type="project" value="UniProtKB-SubCell"/>
</dbReference>
<dbReference type="PROSITE" id="PS00211">
    <property type="entry name" value="ABC_TRANSPORTER_1"/>
    <property type="match status" value="1"/>
</dbReference>
<dbReference type="Gene3D" id="3.40.50.300">
    <property type="entry name" value="P-loop containing nucleotide triphosphate hydrolases"/>
    <property type="match status" value="1"/>
</dbReference>
<dbReference type="FunFam" id="3.40.50.300:FF:000016">
    <property type="entry name" value="Oligopeptide ABC transporter ATP-binding component"/>
    <property type="match status" value="1"/>
</dbReference>
<evidence type="ECO:0000313" key="9">
    <source>
        <dbReference type="EMBL" id="SNR81095.1"/>
    </source>
</evidence>
<dbReference type="InterPro" id="IPR003593">
    <property type="entry name" value="AAA+_ATPase"/>
</dbReference>
<dbReference type="Pfam" id="PF08352">
    <property type="entry name" value="oligo_HPY"/>
    <property type="match status" value="1"/>
</dbReference>
<dbReference type="PANTHER" id="PTHR43297:SF2">
    <property type="entry name" value="DIPEPTIDE TRANSPORT ATP-BINDING PROTEIN DPPD"/>
    <property type="match status" value="1"/>
</dbReference>
<evidence type="ECO:0000256" key="2">
    <source>
        <dbReference type="ARBA" id="ARBA00005417"/>
    </source>
</evidence>
<gene>
    <name evidence="9" type="ORF">SAMN04488503_1432</name>
</gene>